<comment type="caution">
    <text evidence="2">The sequence shown here is derived from an EMBL/GenBank/DDBJ whole genome shotgun (WGS) entry which is preliminary data.</text>
</comment>
<dbReference type="EMBL" id="JAIBOA010000001">
    <property type="protein sequence ID" value="MBW8480872.1"/>
    <property type="molecule type" value="Genomic_DNA"/>
</dbReference>
<organism evidence="2 3">
    <name type="scientific">Actinomadura parmotrematis</name>
    <dbReference type="NCBI Taxonomy" id="2864039"/>
    <lineage>
        <taxon>Bacteria</taxon>
        <taxon>Bacillati</taxon>
        <taxon>Actinomycetota</taxon>
        <taxon>Actinomycetes</taxon>
        <taxon>Streptosporangiales</taxon>
        <taxon>Thermomonosporaceae</taxon>
        <taxon>Actinomadura</taxon>
    </lineage>
</organism>
<keyword evidence="3" id="KW-1185">Reference proteome</keyword>
<name>A0ABS7FKI7_9ACTN</name>
<evidence type="ECO:0000313" key="2">
    <source>
        <dbReference type="EMBL" id="MBW8480872.1"/>
    </source>
</evidence>
<gene>
    <name evidence="2" type="ORF">K1Y72_00730</name>
</gene>
<evidence type="ECO:0000256" key="1">
    <source>
        <dbReference type="SAM" id="MobiDB-lite"/>
    </source>
</evidence>
<evidence type="ECO:0000313" key="3">
    <source>
        <dbReference type="Proteomes" id="UP000774570"/>
    </source>
</evidence>
<feature type="region of interest" description="Disordered" evidence="1">
    <location>
        <begin position="119"/>
        <end position="177"/>
    </location>
</feature>
<accession>A0ABS7FKI7</accession>
<proteinExistence type="predicted"/>
<dbReference type="RefSeq" id="WP_220162183.1">
    <property type="nucleotide sequence ID" value="NZ_JAIBOA010000001.1"/>
</dbReference>
<feature type="compositionally biased region" description="Acidic residues" evidence="1">
    <location>
        <begin position="48"/>
        <end position="57"/>
    </location>
</feature>
<reference evidence="2 3" key="1">
    <citation type="submission" date="2021-07" db="EMBL/GenBank/DDBJ databases">
        <title>Actinomadura sp. PM05-2 isolated from lichen.</title>
        <authorList>
            <person name="Somphong A."/>
            <person name="Phongsopitanun W."/>
            <person name="Tanasupawat S."/>
            <person name="Peongsungnone V."/>
        </authorList>
    </citation>
    <scope>NUCLEOTIDE SEQUENCE [LARGE SCALE GENOMIC DNA]</scope>
    <source>
        <strain evidence="2 3">PM05-2</strain>
    </source>
</reference>
<feature type="region of interest" description="Disordered" evidence="1">
    <location>
        <begin position="26"/>
        <end position="60"/>
    </location>
</feature>
<feature type="compositionally biased region" description="Low complexity" evidence="1">
    <location>
        <begin position="142"/>
        <end position="159"/>
    </location>
</feature>
<dbReference type="Proteomes" id="UP000774570">
    <property type="component" value="Unassembled WGS sequence"/>
</dbReference>
<protein>
    <submittedName>
        <fullName evidence="2">Uncharacterized protein</fullName>
    </submittedName>
</protein>
<sequence>MTEQQPGDVLDEAVRLLAVLRRRAGALGGSARRAASGGPGGGDAWGDAVDEAADEAADEARDAALRDPHIATGAPECRNCPICRAIAVARESGPDAGRHARAAGRSLLAAGLDVVAAFERTRGGARPRPDAGPPHTRRTAADEPAQAAPAQAAPAQPAKDAGDPWSAATGGDPIDIG</sequence>